<evidence type="ECO:0000313" key="2">
    <source>
        <dbReference type="Proteomes" id="UP000269154"/>
    </source>
</evidence>
<dbReference type="Proteomes" id="UP000269154">
    <property type="component" value="Unassembled WGS sequence"/>
</dbReference>
<name>A0A3N6P4R0_9CYAN</name>
<sequence length="65" mass="7784">MKPVELRRKGYQVLVDNLGQINTIRFLQQVGWGYGDYTKEREELLKGVTREEFLQDLERIRNSQK</sequence>
<organism evidence="1 2">
    <name type="scientific">Okeania hirsuta</name>
    <dbReference type="NCBI Taxonomy" id="1458930"/>
    <lineage>
        <taxon>Bacteria</taxon>
        <taxon>Bacillati</taxon>
        <taxon>Cyanobacteriota</taxon>
        <taxon>Cyanophyceae</taxon>
        <taxon>Oscillatoriophycideae</taxon>
        <taxon>Oscillatoriales</taxon>
        <taxon>Microcoleaceae</taxon>
        <taxon>Okeania</taxon>
    </lineage>
</organism>
<dbReference type="AlphaFoldDB" id="A0A3N6P4R0"/>
<protein>
    <submittedName>
        <fullName evidence="1">Uncharacterized protein</fullName>
    </submittedName>
</protein>
<keyword evidence="2" id="KW-1185">Reference proteome</keyword>
<reference evidence="1 2" key="1">
    <citation type="journal article" date="2018" name="ACS Chem. Biol.">
        <title>Ketoreductase domain dysfunction expands chemodiversity: malyngamide biosynthesis in the cyanobacterium Okeania hirsuta.</title>
        <authorList>
            <person name="Moss N.A."/>
            <person name="Leao T."/>
            <person name="Rankin M."/>
            <person name="McCullough T.M."/>
            <person name="Qu P."/>
            <person name="Korobeynikov A."/>
            <person name="Smith J.L."/>
            <person name="Gerwick L."/>
            <person name="Gerwick W.H."/>
        </authorList>
    </citation>
    <scope>NUCLEOTIDE SEQUENCE [LARGE SCALE GENOMIC DNA]</scope>
    <source>
        <strain evidence="1 2">PAB10Feb10-1</strain>
    </source>
</reference>
<dbReference type="RefSeq" id="WP_124143506.1">
    <property type="nucleotide sequence ID" value="NZ_CAWOKI010000351.1"/>
</dbReference>
<comment type="caution">
    <text evidence="1">The sequence shown here is derived from an EMBL/GenBank/DDBJ whole genome shotgun (WGS) entry which is preliminary data.</text>
</comment>
<dbReference type="OrthoDB" id="123228at2"/>
<accession>A0A3N6P4R0</accession>
<gene>
    <name evidence="1" type="ORF">D5R40_24705</name>
</gene>
<evidence type="ECO:0000313" key="1">
    <source>
        <dbReference type="EMBL" id="RQH29542.1"/>
    </source>
</evidence>
<dbReference type="EMBL" id="RCBY01000192">
    <property type="protein sequence ID" value="RQH29542.1"/>
    <property type="molecule type" value="Genomic_DNA"/>
</dbReference>
<proteinExistence type="predicted"/>